<protein>
    <submittedName>
        <fullName evidence="1">Uncharacterized protein</fullName>
    </submittedName>
</protein>
<dbReference type="AlphaFoldDB" id="X0VLH4"/>
<reference evidence="1" key="1">
    <citation type="journal article" date="2014" name="Front. Microbiol.">
        <title>High frequency of phylogenetically diverse reductive dehalogenase-homologous genes in deep subseafloor sedimentary metagenomes.</title>
        <authorList>
            <person name="Kawai M."/>
            <person name="Futagami T."/>
            <person name="Toyoda A."/>
            <person name="Takaki Y."/>
            <person name="Nishi S."/>
            <person name="Hori S."/>
            <person name="Arai W."/>
            <person name="Tsubouchi T."/>
            <person name="Morono Y."/>
            <person name="Uchiyama I."/>
            <person name="Ito T."/>
            <person name="Fujiyama A."/>
            <person name="Inagaki F."/>
            <person name="Takami H."/>
        </authorList>
    </citation>
    <scope>NUCLEOTIDE SEQUENCE</scope>
    <source>
        <strain evidence="1">Expedition CK06-06</strain>
    </source>
</reference>
<proteinExistence type="predicted"/>
<organism evidence="1">
    <name type="scientific">marine sediment metagenome</name>
    <dbReference type="NCBI Taxonomy" id="412755"/>
    <lineage>
        <taxon>unclassified sequences</taxon>
        <taxon>metagenomes</taxon>
        <taxon>ecological metagenomes</taxon>
    </lineage>
</organism>
<dbReference type="EMBL" id="BARS01027821">
    <property type="protein sequence ID" value="GAG01396.1"/>
    <property type="molecule type" value="Genomic_DNA"/>
</dbReference>
<comment type="caution">
    <text evidence="1">The sequence shown here is derived from an EMBL/GenBank/DDBJ whole genome shotgun (WGS) entry which is preliminary data.</text>
</comment>
<sequence>VRQIRRLLELKRTYPADAFKNAIQQASHYGLYDLNRLEQMILKNVAGDFFNIEGDEP</sequence>
<feature type="non-terminal residue" evidence="1">
    <location>
        <position position="1"/>
    </location>
</feature>
<accession>X0VLH4</accession>
<gene>
    <name evidence="1" type="ORF">S01H1_43659</name>
</gene>
<evidence type="ECO:0000313" key="1">
    <source>
        <dbReference type="EMBL" id="GAG01396.1"/>
    </source>
</evidence>
<name>X0VLH4_9ZZZZ</name>